<dbReference type="AlphaFoldDB" id="A0AAV4CDJ9"/>
<accession>A0AAV4CDJ9</accession>
<evidence type="ECO:0000313" key="7">
    <source>
        <dbReference type="Proteomes" id="UP000735302"/>
    </source>
</evidence>
<dbReference type="SUPFAM" id="SSF50978">
    <property type="entry name" value="WD40 repeat-like"/>
    <property type="match status" value="1"/>
</dbReference>
<dbReference type="Proteomes" id="UP000735302">
    <property type="component" value="Unassembled WGS sequence"/>
</dbReference>
<keyword evidence="7" id="KW-1185">Reference proteome</keyword>
<feature type="repeat" description="WD" evidence="4">
    <location>
        <begin position="51"/>
        <end position="83"/>
    </location>
</feature>
<keyword evidence="2" id="KW-0677">Repeat</keyword>
<feature type="region of interest" description="Disordered" evidence="5">
    <location>
        <begin position="88"/>
        <end position="126"/>
    </location>
</feature>
<dbReference type="PROSITE" id="PS00678">
    <property type="entry name" value="WD_REPEATS_1"/>
    <property type="match status" value="1"/>
</dbReference>
<gene>
    <name evidence="6" type="ORF">PoB_005990600</name>
</gene>
<keyword evidence="3" id="KW-0833">Ubl conjugation pathway</keyword>
<name>A0AAV4CDJ9_9GAST</name>
<feature type="repeat" description="WD" evidence="4">
    <location>
        <begin position="27"/>
        <end position="50"/>
    </location>
</feature>
<dbReference type="InterPro" id="IPR036322">
    <property type="entry name" value="WD40_repeat_dom_sf"/>
</dbReference>
<evidence type="ECO:0000256" key="3">
    <source>
        <dbReference type="ARBA" id="ARBA00022786"/>
    </source>
</evidence>
<dbReference type="InterPro" id="IPR019775">
    <property type="entry name" value="WD40_repeat_CS"/>
</dbReference>
<keyword evidence="1 4" id="KW-0853">WD repeat</keyword>
<dbReference type="PANTHER" id="PTHR19872:SF9">
    <property type="entry name" value="UBIQUITIN-BINDING SDF UBIQUITIN LIGASE COMPLEX SUBUNIT"/>
    <property type="match status" value="1"/>
</dbReference>
<evidence type="ECO:0000313" key="6">
    <source>
        <dbReference type="EMBL" id="GFO33401.1"/>
    </source>
</evidence>
<dbReference type="PROSITE" id="PS50082">
    <property type="entry name" value="WD_REPEATS_2"/>
    <property type="match status" value="2"/>
</dbReference>
<dbReference type="PANTHER" id="PTHR19872">
    <property type="entry name" value="UBIQUITIN LIGASE SPECIFICITY FACTOR/HREP PROTEIN"/>
    <property type="match status" value="1"/>
</dbReference>
<dbReference type="SMART" id="SM00320">
    <property type="entry name" value="WD40"/>
    <property type="match status" value="2"/>
</dbReference>
<evidence type="ECO:0000256" key="1">
    <source>
        <dbReference type="ARBA" id="ARBA00022574"/>
    </source>
</evidence>
<protein>
    <submittedName>
        <fullName evidence="6">Uncharacterized protein</fullName>
    </submittedName>
</protein>
<evidence type="ECO:0000256" key="5">
    <source>
        <dbReference type="SAM" id="MobiDB-lite"/>
    </source>
</evidence>
<comment type="caution">
    <text evidence="6">The sequence shown here is derived from an EMBL/GenBank/DDBJ whole genome shotgun (WGS) entry which is preliminary data.</text>
</comment>
<dbReference type="InterPro" id="IPR001680">
    <property type="entry name" value="WD40_rpt"/>
</dbReference>
<dbReference type="InterPro" id="IPR051075">
    <property type="entry name" value="SCF_subunit_WD-repeat"/>
</dbReference>
<dbReference type="InterPro" id="IPR015943">
    <property type="entry name" value="WD40/YVTN_repeat-like_dom_sf"/>
</dbReference>
<sequence>MQFGFLLHFRVESVNLRVVDAEKGQGYIISAGKDGLIKYWDITQEDSVQTFTGHKEPVNCIFVDERRIASASYDFKIRVWDFNVGMPPLEKPHSDEEETDVGGEMDGSTDEEDDEEEKGTENASLV</sequence>
<organism evidence="6 7">
    <name type="scientific">Plakobranchus ocellatus</name>
    <dbReference type="NCBI Taxonomy" id="259542"/>
    <lineage>
        <taxon>Eukaryota</taxon>
        <taxon>Metazoa</taxon>
        <taxon>Spiralia</taxon>
        <taxon>Lophotrochozoa</taxon>
        <taxon>Mollusca</taxon>
        <taxon>Gastropoda</taxon>
        <taxon>Heterobranchia</taxon>
        <taxon>Euthyneura</taxon>
        <taxon>Panpulmonata</taxon>
        <taxon>Sacoglossa</taxon>
        <taxon>Placobranchoidea</taxon>
        <taxon>Plakobranchidae</taxon>
        <taxon>Plakobranchus</taxon>
    </lineage>
</organism>
<feature type="compositionally biased region" description="Acidic residues" evidence="5">
    <location>
        <begin position="95"/>
        <end position="118"/>
    </location>
</feature>
<reference evidence="6 7" key="1">
    <citation type="journal article" date="2021" name="Elife">
        <title>Chloroplast acquisition without the gene transfer in kleptoplastic sea slugs, Plakobranchus ocellatus.</title>
        <authorList>
            <person name="Maeda T."/>
            <person name="Takahashi S."/>
            <person name="Yoshida T."/>
            <person name="Shimamura S."/>
            <person name="Takaki Y."/>
            <person name="Nagai Y."/>
            <person name="Toyoda A."/>
            <person name="Suzuki Y."/>
            <person name="Arimoto A."/>
            <person name="Ishii H."/>
            <person name="Satoh N."/>
            <person name="Nishiyama T."/>
            <person name="Hasebe M."/>
            <person name="Maruyama T."/>
            <person name="Minagawa J."/>
            <person name="Obokata J."/>
            <person name="Shigenobu S."/>
        </authorList>
    </citation>
    <scope>NUCLEOTIDE SEQUENCE [LARGE SCALE GENOMIC DNA]</scope>
</reference>
<proteinExistence type="predicted"/>
<dbReference type="Pfam" id="PF00400">
    <property type="entry name" value="WD40"/>
    <property type="match status" value="1"/>
</dbReference>
<dbReference type="Gene3D" id="2.130.10.10">
    <property type="entry name" value="YVTN repeat-like/Quinoprotein amine dehydrogenase"/>
    <property type="match status" value="1"/>
</dbReference>
<evidence type="ECO:0000256" key="2">
    <source>
        <dbReference type="ARBA" id="ARBA00022737"/>
    </source>
</evidence>
<dbReference type="PROSITE" id="PS50294">
    <property type="entry name" value="WD_REPEATS_REGION"/>
    <property type="match status" value="1"/>
</dbReference>
<evidence type="ECO:0000256" key="4">
    <source>
        <dbReference type="PROSITE-ProRule" id="PRU00221"/>
    </source>
</evidence>
<dbReference type="EMBL" id="BLXT01006771">
    <property type="protein sequence ID" value="GFO33401.1"/>
    <property type="molecule type" value="Genomic_DNA"/>
</dbReference>